<dbReference type="RefSeq" id="WP_021866983.1">
    <property type="nucleotide sequence ID" value="NZ_JACOPD010000002.1"/>
</dbReference>
<dbReference type="EMBL" id="JACOPD010000002">
    <property type="protein sequence ID" value="MBC5680128.1"/>
    <property type="molecule type" value="Genomic_DNA"/>
</dbReference>
<dbReference type="Proteomes" id="UP000628463">
    <property type="component" value="Unassembled WGS sequence"/>
</dbReference>
<evidence type="ECO:0000313" key="2">
    <source>
        <dbReference type="Proteomes" id="UP000628463"/>
    </source>
</evidence>
<accession>A0ABR7FY55</accession>
<keyword evidence="2" id="KW-1185">Reference proteome</keyword>
<reference evidence="1 2" key="1">
    <citation type="submission" date="2020-08" db="EMBL/GenBank/DDBJ databases">
        <title>Genome public.</title>
        <authorList>
            <person name="Liu C."/>
            <person name="Sun Q."/>
        </authorList>
    </citation>
    <scope>NUCLEOTIDE SEQUENCE [LARGE SCALE GENOMIC DNA]</scope>
    <source>
        <strain evidence="1 2">NSJ-43</strain>
    </source>
</reference>
<gene>
    <name evidence="1" type="ORF">H8S01_04020</name>
</gene>
<organism evidence="1 2">
    <name type="scientific">Lachnospira hominis</name>
    <name type="common">ex Liu et al. 2021</name>
    <dbReference type="NCBI Taxonomy" id="2763051"/>
    <lineage>
        <taxon>Bacteria</taxon>
        <taxon>Bacillati</taxon>
        <taxon>Bacillota</taxon>
        <taxon>Clostridia</taxon>
        <taxon>Lachnospirales</taxon>
        <taxon>Lachnospiraceae</taxon>
        <taxon>Lachnospira</taxon>
    </lineage>
</organism>
<name>A0ABR7FY55_9FIRM</name>
<comment type="caution">
    <text evidence="1">The sequence shown here is derived from an EMBL/GenBank/DDBJ whole genome shotgun (WGS) entry which is preliminary data.</text>
</comment>
<sequence length="86" mass="9827">MVRTYSVKYKSKSKMLTDAEKVEAAKKAILDETVAKSVEIKDDGQIVSIEAEEDEFTEVMNTVVNVFRKIDDKSEVSYKFALNMNR</sequence>
<protein>
    <submittedName>
        <fullName evidence="1">Uncharacterized protein</fullName>
    </submittedName>
</protein>
<evidence type="ECO:0000313" key="1">
    <source>
        <dbReference type="EMBL" id="MBC5680128.1"/>
    </source>
</evidence>
<proteinExistence type="predicted"/>